<evidence type="ECO:0000256" key="4">
    <source>
        <dbReference type="ARBA" id="ARBA00022840"/>
    </source>
</evidence>
<dbReference type="PROSITE" id="PS50011">
    <property type="entry name" value="PROTEIN_KINASE_DOM"/>
    <property type="match status" value="1"/>
</dbReference>
<protein>
    <submittedName>
        <fullName evidence="7">Serine/threonine-protein kinase</fullName>
        <ecNumber evidence="7">2.7.11.1</ecNumber>
    </submittedName>
</protein>
<dbReference type="Pfam" id="PF00069">
    <property type="entry name" value="Pkinase"/>
    <property type="match status" value="1"/>
</dbReference>
<dbReference type="Gene3D" id="3.30.200.20">
    <property type="entry name" value="Phosphorylase Kinase, domain 1"/>
    <property type="match status" value="1"/>
</dbReference>
<dbReference type="InterPro" id="IPR051681">
    <property type="entry name" value="Ser/Thr_Kinases-Pseudokinases"/>
</dbReference>
<feature type="domain" description="Protein kinase" evidence="6">
    <location>
        <begin position="23"/>
        <end position="297"/>
    </location>
</feature>
<evidence type="ECO:0000313" key="7">
    <source>
        <dbReference type="EMBL" id="MDY7226310.1"/>
    </source>
</evidence>
<accession>A0ABU5GYN5</accession>
<keyword evidence="4" id="KW-0067">ATP-binding</keyword>
<dbReference type="GO" id="GO:0004674">
    <property type="term" value="F:protein serine/threonine kinase activity"/>
    <property type="evidence" value="ECO:0007669"/>
    <property type="project" value="UniProtKB-EC"/>
</dbReference>
<keyword evidence="1 7" id="KW-0808">Transferase</keyword>
<dbReference type="InterPro" id="IPR011009">
    <property type="entry name" value="Kinase-like_dom_sf"/>
</dbReference>
<dbReference type="SUPFAM" id="SSF56112">
    <property type="entry name" value="Protein kinase-like (PK-like)"/>
    <property type="match status" value="1"/>
</dbReference>
<dbReference type="PANTHER" id="PTHR44329">
    <property type="entry name" value="SERINE/THREONINE-PROTEIN KINASE TNNI3K-RELATED"/>
    <property type="match status" value="1"/>
</dbReference>
<dbReference type="Proteomes" id="UP001291309">
    <property type="component" value="Unassembled WGS sequence"/>
</dbReference>
<reference evidence="7 8" key="1">
    <citation type="submission" date="2023-12" db="EMBL/GenBank/DDBJ databases">
        <title>the genome sequence of Hyalangium sp. s54d21.</title>
        <authorList>
            <person name="Zhang X."/>
        </authorList>
    </citation>
    <scope>NUCLEOTIDE SEQUENCE [LARGE SCALE GENOMIC DNA]</scope>
    <source>
        <strain evidence="8">s54d21</strain>
    </source>
</reference>
<keyword evidence="3 7" id="KW-0418">Kinase</keyword>
<gene>
    <name evidence="7" type="ORF">SYV04_07935</name>
</gene>
<evidence type="ECO:0000256" key="2">
    <source>
        <dbReference type="ARBA" id="ARBA00022741"/>
    </source>
</evidence>
<keyword evidence="8" id="KW-1185">Reference proteome</keyword>
<evidence type="ECO:0000256" key="3">
    <source>
        <dbReference type="ARBA" id="ARBA00022777"/>
    </source>
</evidence>
<dbReference type="CDD" id="cd14014">
    <property type="entry name" value="STKc_PknB_like"/>
    <property type="match status" value="1"/>
</dbReference>
<dbReference type="EC" id="2.7.11.1" evidence="7"/>
<feature type="region of interest" description="Disordered" evidence="5">
    <location>
        <begin position="373"/>
        <end position="408"/>
    </location>
</feature>
<sequence length="456" mass="49705">MGRARDSDLHPARLPVGTEVGPWRVLGSSAQGTYGAVYRAVRVGEEGAKPVALKLALLPWDPRFQREAVLLDRIRHPNVPLLSDHGYWRHPSAAVYPCLVMEWVEGTPLYDWALEYSPTSRQMARLLAQLARVLQATHSASAVHRDVKGSNVLVRHSDSRPFLIDFGAGNYAGAERLTWQALPPGTNGYRAPEAWHFALRSLLDKEAHYTAGPADDVFALGVTAYRLVTGQYPPPTEPEADTARTWYPESVGPQPPLALNPQVDPRLSAVILRMLSVWPEARGTAEELAEALEHIAETPVPEAAPPPAEPLPSAGCQAATTQARARLRSWQRIMVLAASIALWVVGMTQTTDWLPEGSFVGCEDAGTVALGDSAQVEEDTPDAPPRPTGVRRDIPKKPLPGQQHAPCGKSEEAIRGGCWIKHGGAVPPCPYYAYEWEGACYLPFLQPPRPATSEQP</sequence>
<dbReference type="InterPro" id="IPR000719">
    <property type="entry name" value="Prot_kinase_dom"/>
</dbReference>
<organism evidence="7 8">
    <name type="scientific">Hyalangium rubrum</name>
    <dbReference type="NCBI Taxonomy" id="3103134"/>
    <lineage>
        <taxon>Bacteria</taxon>
        <taxon>Pseudomonadati</taxon>
        <taxon>Myxococcota</taxon>
        <taxon>Myxococcia</taxon>
        <taxon>Myxococcales</taxon>
        <taxon>Cystobacterineae</taxon>
        <taxon>Archangiaceae</taxon>
        <taxon>Hyalangium</taxon>
    </lineage>
</organism>
<proteinExistence type="predicted"/>
<comment type="caution">
    <text evidence="7">The sequence shown here is derived from an EMBL/GenBank/DDBJ whole genome shotgun (WGS) entry which is preliminary data.</text>
</comment>
<evidence type="ECO:0000256" key="1">
    <source>
        <dbReference type="ARBA" id="ARBA00022679"/>
    </source>
</evidence>
<evidence type="ECO:0000256" key="5">
    <source>
        <dbReference type="SAM" id="MobiDB-lite"/>
    </source>
</evidence>
<dbReference type="EMBL" id="JAXIVS010000002">
    <property type="protein sequence ID" value="MDY7226310.1"/>
    <property type="molecule type" value="Genomic_DNA"/>
</dbReference>
<evidence type="ECO:0000259" key="6">
    <source>
        <dbReference type="PROSITE" id="PS50011"/>
    </source>
</evidence>
<evidence type="ECO:0000313" key="8">
    <source>
        <dbReference type="Proteomes" id="UP001291309"/>
    </source>
</evidence>
<dbReference type="PANTHER" id="PTHR44329:SF288">
    <property type="entry name" value="MITOGEN-ACTIVATED PROTEIN KINASE KINASE KINASE 20"/>
    <property type="match status" value="1"/>
</dbReference>
<dbReference type="Gene3D" id="1.10.510.10">
    <property type="entry name" value="Transferase(Phosphotransferase) domain 1"/>
    <property type="match status" value="1"/>
</dbReference>
<keyword evidence="2" id="KW-0547">Nucleotide-binding</keyword>
<name>A0ABU5GYN5_9BACT</name>
<dbReference type="RefSeq" id="WP_321545030.1">
    <property type="nucleotide sequence ID" value="NZ_JAXIVS010000002.1"/>
</dbReference>
<dbReference type="SMART" id="SM00220">
    <property type="entry name" value="S_TKc"/>
    <property type="match status" value="1"/>
</dbReference>